<dbReference type="Proteomes" id="UP000198725">
    <property type="component" value="Unassembled WGS sequence"/>
</dbReference>
<feature type="transmembrane region" description="Helical" evidence="7">
    <location>
        <begin position="448"/>
        <end position="469"/>
    </location>
</feature>
<keyword evidence="2" id="KW-0813">Transport</keyword>
<evidence type="ECO:0000256" key="7">
    <source>
        <dbReference type="SAM" id="Phobius"/>
    </source>
</evidence>
<keyword evidence="5 7" id="KW-1133">Transmembrane helix</keyword>
<protein>
    <submittedName>
        <fullName evidence="8">Uncharacterized membrane protein YccC</fullName>
    </submittedName>
</protein>
<feature type="transmembrane region" description="Helical" evidence="7">
    <location>
        <begin position="475"/>
        <end position="494"/>
    </location>
</feature>
<keyword evidence="6 7" id="KW-0472">Membrane</keyword>
<evidence type="ECO:0000256" key="1">
    <source>
        <dbReference type="ARBA" id="ARBA00004651"/>
    </source>
</evidence>
<dbReference type="RefSeq" id="WP_092704611.1">
    <property type="nucleotide sequence ID" value="NZ_FOSR01000013.1"/>
</dbReference>
<evidence type="ECO:0000256" key="3">
    <source>
        <dbReference type="ARBA" id="ARBA00022475"/>
    </source>
</evidence>
<gene>
    <name evidence="8" type="ORF">SAMN05192579_11339</name>
</gene>
<evidence type="ECO:0000256" key="4">
    <source>
        <dbReference type="ARBA" id="ARBA00022692"/>
    </source>
</evidence>
<evidence type="ECO:0000256" key="6">
    <source>
        <dbReference type="ARBA" id="ARBA00023136"/>
    </source>
</evidence>
<feature type="transmembrane region" description="Helical" evidence="7">
    <location>
        <begin position="98"/>
        <end position="116"/>
    </location>
</feature>
<sequence length="713" mass="77850">MNAMIRRFGESVAWGNLLRGEGLAWLFVAKIMLASLSALWLALRFGLPQPYTAMLTVFVVMRPQSGLVLAKSFYRAIGTLAGAAAILLLYALLPQQRVLFLLGLALWVSACTFGAARYRNFAAYAFVLSGYTACIIGLPAVSAPTDIFEDAVARVSEVMLGILCAGVVSDVIFPQRLRDALVRGVRARFVAFVRYSHDALTGTYDHARIEARWRDFVIEAIGLEAQRSSTIFENPQTRARSAMVQRLNLEFMDANTRLLRLHHWMHRLRQQRGSTGEVPRDAAVAAVVTAVETLYQPLATAFDVDLDAHTGEHARDLALSLSRFSAALPAQSTRLREGLPARVRPDLDVALTLLDDYARALRRYASTYATLRSAPVDSDAAPASRRHRFVPHTDTLVDLVAGSRAGLALLIGAAIWILTAWPSGLGMVILATVFVALYSSSPNPVASLRYLVTGFLLASVCALFCYTVLLPQADGFVMLSCALVPFLMVGSYMLTRPALAAIGAGFNIIFVDAVGVRAPQVFDWAGILNDVLADLSCVLLALVLLSTIMPAGGRWMRRRMLHRLRGYVVEACIAPLRGQRARLETAPRDLLQKLLAQPGASAETTAQTLRWAQLVMNIGRGVLDLRERMQVAPPPAVLSEPLQHDALPRLAELFERPGAGTHARALASLDEAMRIAVMDAPPGRRPLLIQLHLLRTQLRDAAYTLGGERLPPA</sequence>
<evidence type="ECO:0000256" key="2">
    <source>
        <dbReference type="ARBA" id="ARBA00022448"/>
    </source>
</evidence>
<dbReference type="AlphaFoldDB" id="A0A1I4EM37"/>
<proteinExistence type="predicted"/>
<name>A0A1I4EM37_9GAMM</name>
<keyword evidence="9" id="KW-1185">Reference proteome</keyword>
<feature type="transmembrane region" description="Helical" evidence="7">
    <location>
        <begin position="123"/>
        <end position="143"/>
    </location>
</feature>
<feature type="transmembrane region" description="Helical" evidence="7">
    <location>
        <begin position="23"/>
        <end position="43"/>
    </location>
</feature>
<feature type="transmembrane region" description="Helical" evidence="7">
    <location>
        <begin position="531"/>
        <end position="553"/>
    </location>
</feature>
<reference evidence="9" key="1">
    <citation type="submission" date="2016-10" db="EMBL/GenBank/DDBJ databases">
        <authorList>
            <person name="Varghese N."/>
            <person name="Submissions S."/>
        </authorList>
    </citation>
    <scope>NUCLEOTIDE SEQUENCE [LARGE SCALE GENOMIC DNA]</scope>
    <source>
        <strain evidence="9">MO64</strain>
    </source>
</reference>
<organism evidence="8 9">
    <name type="scientific">Rhodanobacter glycinis</name>
    <dbReference type="NCBI Taxonomy" id="582702"/>
    <lineage>
        <taxon>Bacteria</taxon>
        <taxon>Pseudomonadati</taxon>
        <taxon>Pseudomonadota</taxon>
        <taxon>Gammaproteobacteria</taxon>
        <taxon>Lysobacterales</taxon>
        <taxon>Rhodanobacteraceae</taxon>
        <taxon>Rhodanobacter</taxon>
    </lineage>
</organism>
<accession>A0A1I4EM37</accession>
<feature type="transmembrane region" description="Helical" evidence="7">
    <location>
        <begin position="155"/>
        <end position="173"/>
    </location>
</feature>
<dbReference type="PANTHER" id="PTHR30509">
    <property type="entry name" value="P-HYDROXYBENZOIC ACID EFFLUX PUMP SUBUNIT-RELATED"/>
    <property type="match status" value="1"/>
</dbReference>
<keyword evidence="3" id="KW-1003">Cell membrane</keyword>
<evidence type="ECO:0000256" key="5">
    <source>
        <dbReference type="ARBA" id="ARBA00022989"/>
    </source>
</evidence>
<dbReference type="PANTHER" id="PTHR30509:SF9">
    <property type="entry name" value="MULTIDRUG RESISTANCE PROTEIN MDTO"/>
    <property type="match status" value="1"/>
</dbReference>
<dbReference type="GO" id="GO:0022857">
    <property type="term" value="F:transmembrane transporter activity"/>
    <property type="evidence" value="ECO:0007669"/>
    <property type="project" value="InterPro"/>
</dbReference>
<evidence type="ECO:0000313" key="9">
    <source>
        <dbReference type="Proteomes" id="UP000198725"/>
    </source>
</evidence>
<comment type="subcellular location">
    <subcellularLocation>
        <location evidence="1">Cell membrane</location>
        <topology evidence="1">Multi-pass membrane protein</topology>
    </subcellularLocation>
</comment>
<feature type="transmembrane region" description="Helical" evidence="7">
    <location>
        <begin position="499"/>
        <end position="519"/>
    </location>
</feature>
<feature type="transmembrane region" description="Helical" evidence="7">
    <location>
        <begin position="72"/>
        <end position="92"/>
    </location>
</feature>
<dbReference type="InterPro" id="IPR006726">
    <property type="entry name" value="PHBA_efflux_AaeB/fusaric-R"/>
</dbReference>
<feature type="transmembrane region" description="Helical" evidence="7">
    <location>
        <begin position="424"/>
        <end position="441"/>
    </location>
</feature>
<dbReference type="Pfam" id="PF04632">
    <property type="entry name" value="FUSC"/>
    <property type="match status" value="1"/>
</dbReference>
<evidence type="ECO:0000313" key="8">
    <source>
        <dbReference type="EMBL" id="SFL06808.1"/>
    </source>
</evidence>
<dbReference type="GO" id="GO:0005886">
    <property type="term" value="C:plasma membrane"/>
    <property type="evidence" value="ECO:0007669"/>
    <property type="project" value="UniProtKB-SubCell"/>
</dbReference>
<keyword evidence="4 7" id="KW-0812">Transmembrane</keyword>
<dbReference type="EMBL" id="FOSR01000013">
    <property type="protein sequence ID" value="SFL06808.1"/>
    <property type="molecule type" value="Genomic_DNA"/>
</dbReference>